<comment type="caution">
    <text evidence="2">The sequence shown here is derived from an EMBL/GenBank/DDBJ whole genome shotgun (WGS) entry which is preliminary data.</text>
</comment>
<gene>
    <name evidence="2" type="ORF">CLV80_10596</name>
</gene>
<organism evidence="2 3">
    <name type="scientific">Yoonia maritima</name>
    <dbReference type="NCBI Taxonomy" id="1435347"/>
    <lineage>
        <taxon>Bacteria</taxon>
        <taxon>Pseudomonadati</taxon>
        <taxon>Pseudomonadota</taxon>
        <taxon>Alphaproteobacteria</taxon>
        <taxon>Rhodobacterales</taxon>
        <taxon>Paracoccaceae</taxon>
        <taxon>Yoonia</taxon>
    </lineage>
</organism>
<feature type="chain" id="PRO_5015543480" description="Secreted protein" evidence="1">
    <location>
        <begin position="20"/>
        <end position="690"/>
    </location>
</feature>
<evidence type="ECO:0000313" key="2">
    <source>
        <dbReference type="EMBL" id="PRY77613.1"/>
    </source>
</evidence>
<protein>
    <recommendedName>
        <fullName evidence="4">Secreted protein</fullName>
    </recommendedName>
</protein>
<dbReference type="AlphaFoldDB" id="A0A2T0VZ52"/>
<dbReference type="Proteomes" id="UP000238007">
    <property type="component" value="Unassembled WGS sequence"/>
</dbReference>
<name>A0A2T0VZ52_9RHOB</name>
<dbReference type="EMBL" id="PVTP01000005">
    <property type="protein sequence ID" value="PRY77613.1"/>
    <property type="molecule type" value="Genomic_DNA"/>
</dbReference>
<keyword evidence="1" id="KW-0732">Signal</keyword>
<sequence>MTRNVLLMICLFLPLRMAAAPVSVQTGEHPNFTRMVFSIAEGADWKLGRIDDGYALLLPSSEGFDLRRFYDLIPRDRVAAVNQLSDDTVRIAVACDCRAEAFLFRPQILVVDIIDGLPQPGSPYEKPFFDDVETPNIGTPSDLPEWSFPLIIQAEQGAVKTKPVVVPELVPVSPDGLDVDLSLLEQTVIHGLADGLTRGVLDRNHPPFTGAIGEAVSMTEPEASNDHLPGVIAHNNLDVLAIQDDQRIAHTQSGNICPEAEYFEVYRWADERPFSTQIGEARSRITREFDQTDEHNVLRLAQIYVYFGFGVEALQALEIDGIHSKQRSYLAQLALIVDGNQLSHELGKQQVSCNSSVALWALLSVAEGPLDAQVDRSAVLTAFKALPSELRSHLSAELATRFVDMGDQDAAMQVLSSVPVDRDRSVEDMLAEISLSDAMGGHDLTADTLLDLAKSNSRITPNAMTEILSMSSERDIPVTPQDFVLADAVRFEARNSPAAAELAQAQFDAYLAQNHFKGALALISTETDSADPSTRIESYDALAVRAVSEMSDAVFVEFAFDQPPNHFSPEAQSKISMRLAELGFIDRAILFGMSDSHIATPPIRYSLTTGEDSTGLETSQNGQVDVDQDEIGQSALAGQMLGQVFDLETEYTDFNHQSPIAGSRALLDRSSEVRDAITAYLEKSKAAIRP</sequence>
<evidence type="ECO:0000256" key="1">
    <source>
        <dbReference type="SAM" id="SignalP"/>
    </source>
</evidence>
<keyword evidence="3" id="KW-1185">Reference proteome</keyword>
<evidence type="ECO:0008006" key="4">
    <source>
        <dbReference type="Google" id="ProtNLM"/>
    </source>
</evidence>
<dbReference type="OrthoDB" id="7847197at2"/>
<proteinExistence type="predicted"/>
<evidence type="ECO:0000313" key="3">
    <source>
        <dbReference type="Proteomes" id="UP000238007"/>
    </source>
</evidence>
<accession>A0A2T0VZ52</accession>
<reference evidence="2 3" key="1">
    <citation type="submission" date="2018-03" db="EMBL/GenBank/DDBJ databases">
        <title>Genomic Encyclopedia of Archaeal and Bacterial Type Strains, Phase II (KMG-II): from individual species to whole genera.</title>
        <authorList>
            <person name="Goeker M."/>
        </authorList>
    </citation>
    <scope>NUCLEOTIDE SEQUENCE [LARGE SCALE GENOMIC DNA]</scope>
    <source>
        <strain evidence="2 3">DSM 101533</strain>
    </source>
</reference>
<feature type="signal peptide" evidence="1">
    <location>
        <begin position="1"/>
        <end position="19"/>
    </location>
</feature>
<dbReference type="RefSeq" id="WP_106357150.1">
    <property type="nucleotide sequence ID" value="NZ_PVTP01000005.1"/>
</dbReference>